<dbReference type="EMBL" id="CP045068">
    <property type="protein sequence ID" value="QFQ92572.1"/>
    <property type="molecule type" value="Genomic_DNA"/>
</dbReference>
<gene>
    <name evidence="4" type="ORF">LM010_14775</name>
</gene>
<name>A0A5P8JUE4_9LACO</name>
<sequence length="278" mass="31039">MPNRQPKTILETAAKSKSYHNRRRRRSALILFVACLVVVVSAVGYYGYTQFEIYRQQQIDINSLDHQGAVIERQAQKQTRGTTSAINLQDQQLKTIGAVMIPKIALRLPIFSNSSDAALEIGAGWLPASSPLGGGAGTHAVIDGHSGKAKPLFTWISDLRNGDKIYLKAGKKMLEYQVINRVKQGDGVHAPTYVKDLTPKPGQDLLTLITCYPLLQNKQRLHVTAKRVPYDGQQKQVSFWAYLMNYRLELIVAVILLAIPLMAFIITKWRKKGNNATK</sequence>
<dbReference type="RefSeq" id="WP_054715263.1">
    <property type="nucleotide sequence ID" value="NZ_CP045068.1"/>
</dbReference>
<dbReference type="Pfam" id="PF04203">
    <property type="entry name" value="Sortase"/>
    <property type="match status" value="1"/>
</dbReference>
<keyword evidence="3" id="KW-1133">Transmembrane helix</keyword>
<evidence type="ECO:0000313" key="4">
    <source>
        <dbReference type="EMBL" id="QFQ92572.1"/>
    </source>
</evidence>
<proteinExistence type="predicted"/>
<evidence type="ECO:0000313" key="5">
    <source>
        <dbReference type="Proteomes" id="UP000388452"/>
    </source>
</evidence>
<reference evidence="4 5" key="1">
    <citation type="submission" date="2019-10" db="EMBL/GenBank/DDBJ databases">
        <title>Genome sequencing of Lactobacillus manihotivorans.</title>
        <authorList>
            <person name="Kim K."/>
        </authorList>
    </citation>
    <scope>NUCLEOTIDE SEQUENCE [LARGE SCALE GENOMIC DNA]</scope>
    <source>
        <strain evidence="4 5">LM010</strain>
    </source>
</reference>
<keyword evidence="3" id="KW-0812">Transmembrane</keyword>
<feature type="active site" description="Proton donor/acceptor" evidence="2">
    <location>
        <position position="145"/>
    </location>
</feature>
<dbReference type="SUPFAM" id="SSF63817">
    <property type="entry name" value="Sortase"/>
    <property type="match status" value="1"/>
</dbReference>
<organism evidence="4 5">
    <name type="scientific">Lacticaseibacillus manihotivorans</name>
    <dbReference type="NCBI Taxonomy" id="88233"/>
    <lineage>
        <taxon>Bacteria</taxon>
        <taxon>Bacillati</taxon>
        <taxon>Bacillota</taxon>
        <taxon>Bacilli</taxon>
        <taxon>Lactobacillales</taxon>
        <taxon>Lactobacillaceae</taxon>
        <taxon>Lacticaseibacillus</taxon>
    </lineage>
</organism>
<feature type="transmembrane region" description="Helical" evidence="3">
    <location>
        <begin position="250"/>
        <end position="269"/>
    </location>
</feature>
<dbReference type="InterPro" id="IPR005754">
    <property type="entry name" value="Sortase"/>
</dbReference>
<evidence type="ECO:0000256" key="2">
    <source>
        <dbReference type="PIRSR" id="PIRSR605754-1"/>
    </source>
</evidence>
<dbReference type="InterPro" id="IPR042002">
    <property type="entry name" value="Sortase_C"/>
</dbReference>
<accession>A0A5P8JUE4</accession>
<dbReference type="AlphaFoldDB" id="A0A5P8JUE4"/>
<evidence type="ECO:0000256" key="3">
    <source>
        <dbReference type="SAM" id="Phobius"/>
    </source>
</evidence>
<feature type="transmembrane region" description="Helical" evidence="3">
    <location>
        <begin position="28"/>
        <end position="48"/>
    </location>
</feature>
<protein>
    <submittedName>
        <fullName evidence="4">Sortase</fullName>
    </submittedName>
</protein>
<dbReference type="CDD" id="cd05827">
    <property type="entry name" value="Sortase_C"/>
    <property type="match status" value="1"/>
</dbReference>
<keyword evidence="3" id="KW-0472">Membrane</keyword>
<dbReference type="GO" id="GO:0016787">
    <property type="term" value="F:hydrolase activity"/>
    <property type="evidence" value="ECO:0007669"/>
    <property type="project" value="UniProtKB-KW"/>
</dbReference>
<evidence type="ECO:0000256" key="1">
    <source>
        <dbReference type="ARBA" id="ARBA00022801"/>
    </source>
</evidence>
<feature type="active site" description="Acyl-thioester intermediate" evidence="2">
    <location>
        <position position="211"/>
    </location>
</feature>
<dbReference type="Proteomes" id="UP000388452">
    <property type="component" value="Chromosome"/>
</dbReference>
<dbReference type="InterPro" id="IPR023365">
    <property type="entry name" value="Sortase_dom-sf"/>
</dbReference>
<keyword evidence="1" id="KW-0378">Hydrolase</keyword>
<dbReference type="Gene3D" id="2.40.260.10">
    <property type="entry name" value="Sortase"/>
    <property type="match status" value="1"/>
</dbReference>
<dbReference type="NCBIfam" id="TIGR01076">
    <property type="entry name" value="sortase_fam"/>
    <property type="match status" value="1"/>
</dbReference>